<comment type="cofactor">
    <cofactor evidence="1 6">
        <name>heme</name>
        <dbReference type="ChEBI" id="CHEBI:30413"/>
    </cofactor>
</comment>
<keyword evidence="7" id="KW-0503">Monooxygenase</keyword>
<dbReference type="PROSITE" id="PS00086">
    <property type="entry name" value="CYTOCHROME_P450"/>
    <property type="match status" value="1"/>
</dbReference>
<proteinExistence type="inferred from homology"/>
<evidence type="ECO:0000256" key="6">
    <source>
        <dbReference type="PIRSR" id="PIRSR602401-1"/>
    </source>
</evidence>
<dbReference type="PANTHER" id="PTHR24305">
    <property type="entry name" value="CYTOCHROME P450"/>
    <property type="match status" value="1"/>
</dbReference>
<dbReference type="InterPro" id="IPR036396">
    <property type="entry name" value="Cyt_P450_sf"/>
</dbReference>
<feature type="chain" id="PRO_5002256167" description="Cytochrome P450 monooxygenase" evidence="8">
    <location>
        <begin position="19"/>
        <end position="474"/>
    </location>
</feature>
<evidence type="ECO:0000313" key="9">
    <source>
        <dbReference type="EMBL" id="KIX94537.1"/>
    </source>
</evidence>
<evidence type="ECO:0000256" key="2">
    <source>
        <dbReference type="ARBA" id="ARBA00010617"/>
    </source>
</evidence>
<evidence type="ECO:0000256" key="8">
    <source>
        <dbReference type="SAM" id="SignalP"/>
    </source>
</evidence>
<feature type="binding site" description="axial binding residue" evidence="6">
    <location>
        <position position="418"/>
    </location>
    <ligand>
        <name>heme</name>
        <dbReference type="ChEBI" id="CHEBI:30413"/>
    </ligand>
    <ligandPart>
        <name>Fe</name>
        <dbReference type="ChEBI" id="CHEBI:18248"/>
    </ligandPart>
</feature>
<feature type="signal peptide" evidence="8">
    <location>
        <begin position="1"/>
        <end position="18"/>
    </location>
</feature>
<dbReference type="Pfam" id="PF00067">
    <property type="entry name" value="p450"/>
    <property type="match status" value="1"/>
</dbReference>
<keyword evidence="3 6" id="KW-0479">Metal-binding</keyword>
<dbReference type="GO" id="GO:0004497">
    <property type="term" value="F:monooxygenase activity"/>
    <property type="evidence" value="ECO:0007669"/>
    <property type="project" value="UniProtKB-KW"/>
</dbReference>
<dbReference type="AlphaFoldDB" id="A0A0D2JMK4"/>
<protein>
    <recommendedName>
        <fullName evidence="11">Cytochrome P450 monooxygenase</fullName>
    </recommendedName>
</protein>
<dbReference type="InterPro" id="IPR017972">
    <property type="entry name" value="Cyt_P450_CS"/>
</dbReference>
<dbReference type="VEuPathDB" id="FungiDB:Z520_09583"/>
<dbReference type="GeneID" id="27715329"/>
<dbReference type="EMBL" id="KN848086">
    <property type="protein sequence ID" value="KIX94537.1"/>
    <property type="molecule type" value="Genomic_DNA"/>
</dbReference>
<reference evidence="9 10" key="1">
    <citation type="submission" date="2015-01" db="EMBL/GenBank/DDBJ databases">
        <title>The Genome Sequence of Fonsecaea multimorphosa CBS 102226.</title>
        <authorList>
            <consortium name="The Broad Institute Genomics Platform"/>
            <person name="Cuomo C."/>
            <person name="de Hoog S."/>
            <person name="Gorbushina A."/>
            <person name="Stielow B."/>
            <person name="Teixiera M."/>
            <person name="Abouelleil A."/>
            <person name="Chapman S.B."/>
            <person name="Priest M."/>
            <person name="Young S.K."/>
            <person name="Wortman J."/>
            <person name="Nusbaum C."/>
            <person name="Birren B."/>
        </authorList>
    </citation>
    <scope>NUCLEOTIDE SEQUENCE [LARGE SCALE GENOMIC DNA]</scope>
    <source>
        <strain evidence="9 10">CBS 102226</strain>
    </source>
</reference>
<evidence type="ECO:0000256" key="1">
    <source>
        <dbReference type="ARBA" id="ARBA00001971"/>
    </source>
</evidence>
<evidence type="ECO:0000256" key="4">
    <source>
        <dbReference type="ARBA" id="ARBA00023002"/>
    </source>
</evidence>
<gene>
    <name evidence="9" type="ORF">Z520_09583</name>
</gene>
<dbReference type="GO" id="GO:0016705">
    <property type="term" value="F:oxidoreductase activity, acting on paired donors, with incorporation or reduction of molecular oxygen"/>
    <property type="evidence" value="ECO:0007669"/>
    <property type="project" value="InterPro"/>
</dbReference>
<name>A0A0D2JMK4_9EURO</name>
<evidence type="ECO:0008006" key="11">
    <source>
        <dbReference type="Google" id="ProtNLM"/>
    </source>
</evidence>
<comment type="similarity">
    <text evidence="2 7">Belongs to the cytochrome P450 family.</text>
</comment>
<dbReference type="SUPFAM" id="SSF48264">
    <property type="entry name" value="Cytochrome P450"/>
    <property type="match status" value="1"/>
</dbReference>
<dbReference type="InterPro" id="IPR001128">
    <property type="entry name" value="Cyt_P450"/>
</dbReference>
<dbReference type="PRINTS" id="PR00385">
    <property type="entry name" value="P450"/>
</dbReference>
<dbReference type="STRING" id="1442371.A0A0D2JMK4"/>
<dbReference type="PANTHER" id="PTHR24305:SF166">
    <property type="entry name" value="CYTOCHROME P450 12A4, MITOCHONDRIAL-RELATED"/>
    <property type="match status" value="1"/>
</dbReference>
<accession>A0A0D2JMK4</accession>
<dbReference type="GO" id="GO:0005506">
    <property type="term" value="F:iron ion binding"/>
    <property type="evidence" value="ECO:0007669"/>
    <property type="project" value="InterPro"/>
</dbReference>
<dbReference type="Proteomes" id="UP000053411">
    <property type="component" value="Unassembled WGS sequence"/>
</dbReference>
<dbReference type="RefSeq" id="XP_016628660.1">
    <property type="nucleotide sequence ID" value="XM_016780077.1"/>
</dbReference>
<keyword evidence="6 7" id="KW-0349">Heme</keyword>
<evidence type="ECO:0000256" key="3">
    <source>
        <dbReference type="ARBA" id="ARBA00022723"/>
    </source>
</evidence>
<evidence type="ECO:0000313" key="10">
    <source>
        <dbReference type="Proteomes" id="UP000053411"/>
    </source>
</evidence>
<sequence>MVAVILVVAYALLFSPLGKIPGPFLARLTPLWLRYIDMTGNRTTTLHKLHQKYGSTILVGPNEISVNDVLNVKELYGQQTEYMKAPFYESMSMRPHGIFSLRDKVAHAQRRKLLSHAFSQSNVLESEPLIQKQIVKLLAAIERCADQPMDMLKWFRLTAHDIVGELFLGQAFGGLDSGRTPRALDDVESIFKLGNLEWNNPWIAASLHYIPFASVQHFLGAFDRMAEHGTNAFRKYVDQYGRDSGRRDLLTKILSVKPDTGVAPLTDREVSLEVGNLVSAGTDTTSTTLTFLFWELSRHQFWQKRLRDELKTHADSSITLQQVQDLPILDAVINEALRLHPAAPASLPRETPTGGRQINGYYIPEKTVVSMQCYSTQRDPEIFSEPESFKPERWMSPQDLTSEMKEMFMPFSKGTRACLGKNLAMIELKLITANIARRFEWKAAPETTEASMATLDFFLLKPVAGKCDLIFTEL</sequence>
<dbReference type="OrthoDB" id="1470350at2759"/>
<keyword evidence="10" id="KW-1185">Reference proteome</keyword>
<dbReference type="InterPro" id="IPR050121">
    <property type="entry name" value="Cytochrome_P450_monoxygenase"/>
</dbReference>
<keyword evidence="4 7" id="KW-0560">Oxidoreductase</keyword>
<keyword evidence="8" id="KW-0732">Signal</keyword>
<dbReference type="GO" id="GO:0020037">
    <property type="term" value="F:heme binding"/>
    <property type="evidence" value="ECO:0007669"/>
    <property type="project" value="InterPro"/>
</dbReference>
<dbReference type="Gene3D" id="1.10.630.10">
    <property type="entry name" value="Cytochrome P450"/>
    <property type="match status" value="1"/>
</dbReference>
<keyword evidence="5 6" id="KW-0408">Iron</keyword>
<dbReference type="PRINTS" id="PR00463">
    <property type="entry name" value="EP450I"/>
</dbReference>
<evidence type="ECO:0000256" key="5">
    <source>
        <dbReference type="ARBA" id="ARBA00023004"/>
    </source>
</evidence>
<organism evidence="9 10">
    <name type="scientific">Fonsecaea multimorphosa CBS 102226</name>
    <dbReference type="NCBI Taxonomy" id="1442371"/>
    <lineage>
        <taxon>Eukaryota</taxon>
        <taxon>Fungi</taxon>
        <taxon>Dikarya</taxon>
        <taxon>Ascomycota</taxon>
        <taxon>Pezizomycotina</taxon>
        <taxon>Eurotiomycetes</taxon>
        <taxon>Chaetothyriomycetidae</taxon>
        <taxon>Chaetothyriales</taxon>
        <taxon>Herpotrichiellaceae</taxon>
        <taxon>Fonsecaea</taxon>
    </lineage>
</organism>
<dbReference type="InterPro" id="IPR002401">
    <property type="entry name" value="Cyt_P450_E_grp-I"/>
</dbReference>
<evidence type="ECO:0000256" key="7">
    <source>
        <dbReference type="RuleBase" id="RU000461"/>
    </source>
</evidence>